<keyword evidence="5" id="KW-1185">Reference proteome</keyword>
<dbReference type="Gramene" id="GBG68624">
    <property type="protein sequence ID" value="GBG68624"/>
    <property type="gene ID" value="CBR_g3165"/>
</dbReference>
<name>A0A388KEZ2_CHABU</name>
<dbReference type="Gene3D" id="3.10.690.10">
    <property type="entry name" value="Bifunctional nuclease domain"/>
    <property type="match status" value="1"/>
</dbReference>
<sequence length="307" mass="34473">MDNVRQVYGGSLTKMSRNRDLHGAQRCASRLETTRRGGGFHHRNRRSCSLVRRAAAGDGGDGGVQEEFSEEDEDYVDATVVEAVEVQSGLDGFYMKMYNGTYVKCIHNSATGGRLPDYPSQPAIVLKLNDGSDLLLPILVLELPQTMLMEAIHGVPLVRPTVYHVIRDLVEIMQYEVKLVRVTHRVMEAYHARIYLKSWGDGQIISLDMRPSDAVNLAVRCKVAIQVNKHLAAGDGVRIVQDSHRTEGRVSHNVDLDSPEEKNSFESEEFVLVRNMIVAAVEERYNDAARLRDQLKKLRSKQSNQEA</sequence>
<dbReference type="InterPro" id="IPR036104">
    <property type="entry name" value="BFN_sf"/>
</dbReference>
<dbReference type="STRING" id="69332.A0A388KEZ2"/>
<dbReference type="AlphaFoldDB" id="A0A388KEZ2"/>
<comment type="function">
    <text evidence="2">Bifunctional nuclease with both RNase and DNase activities. Involved in basal defense response. Participates in abscisic acid-derived callose deposition following infection by a necrotrophic pathogen.</text>
</comment>
<comment type="caution">
    <text evidence="4">The sequence shown here is derived from an EMBL/GenBank/DDBJ whole genome shotgun (WGS) entry which is preliminary data.</text>
</comment>
<dbReference type="GO" id="GO:0016567">
    <property type="term" value="P:protein ubiquitination"/>
    <property type="evidence" value="ECO:0007669"/>
    <property type="project" value="TreeGrafter"/>
</dbReference>
<protein>
    <recommendedName>
        <fullName evidence="3">BFN domain-containing protein</fullName>
    </recommendedName>
</protein>
<proteinExistence type="inferred from homology"/>
<evidence type="ECO:0000256" key="2">
    <source>
        <dbReference type="ARBA" id="ARBA00025428"/>
    </source>
</evidence>
<evidence type="ECO:0000259" key="3">
    <source>
        <dbReference type="PROSITE" id="PS51658"/>
    </source>
</evidence>
<dbReference type="EMBL" id="BFEA01000103">
    <property type="protein sequence ID" value="GBG68624.1"/>
    <property type="molecule type" value="Genomic_DNA"/>
</dbReference>
<dbReference type="Proteomes" id="UP000265515">
    <property type="component" value="Unassembled WGS sequence"/>
</dbReference>
<dbReference type="GO" id="GO:0005634">
    <property type="term" value="C:nucleus"/>
    <property type="evidence" value="ECO:0007669"/>
    <property type="project" value="TreeGrafter"/>
</dbReference>
<dbReference type="PANTHER" id="PTHR15160:SF3">
    <property type="entry name" value="BIFUNCTIONAL NUCLEASE 1"/>
    <property type="match status" value="1"/>
</dbReference>
<reference evidence="4 5" key="1">
    <citation type="journal article" date="2018" name="Cell">
        <title>The Chara Genome: Secondary Complexity and Implications for Plant Terrestrialization.</title>
        <authorList>
            <person name="Nishiyama T."/>
            <person name="Sakayama H."/>
            <person name="Vries J.D."/>
            <person name="Buschmann H."/>
            <person name="Saint-Marcoux D."/>
            <person name="Ullrich K.K."/>
            <person name="Haas F.B."/>
            <person name="Vanderstraeten L."/>
            <person name="Becker D."/>
            <person name="Lang D."/>
            <person name="Vosolsobe S."/>
            <person name="Rombauts S."/>
            <person name="Wilhelmsson P.K.I."/>
            <person name="Janitza P."/>
            <person name="Kern R."/>
            <person name="Heyl A."/>
            <person name="Rumpler F."/>
            <person name="Villalobos L.I.A.C."/>
            <person name="Clay J.M."/>
            <person name="Skokan R."/>
            <person name="Toyoda A."/>
            <person name="Suzuki Y."/>
            <person name="Kagoshima H."/>
            <person name="Schijlen E."/>
            <person name="Tajeshwar N."/>
            <person name="Catarino B."/>
            <person name="Hetherington A.J."/>
            <person name="Saltykova A."/>
            <person name="Bonnot C."/>
            <person name="Breuninger H."/>
            <person name="Symeonidi A."/>
            <person name="Radhakrishnan G.V."/>
            <person name="Van Nieuwerburgh F."/>
            <person name="Deforce D."/>
            <person name="Chang C."/>
            <person name="Karol K.G."/>
            <person name="Hedrich R."/>
            <person name="Ulvskov P."/>
            <person name="Glockner G."/>
            <person name="Delwiche C.F."/>
            <person name="Petrasek J."/>
            <person name="Van de Peer Y."/>
            <person name="Friml J."/>
            <person name="Beilby M."/>
            <person name="Dolan L."/>
            <person name="Kohara Y."/>
            <person name="Sugano S."/>
            <person name="Fujiyama A."/>
            <person name="Delaux P.-M."/>
            <person name="Quint M."/>
            <person name="TheiBen G."/>
            <person name="Hagemann M."/>
            <person name="Harholt J."/>
            <person name="Dunand C."/>
            <person name="Zachgo S."/>
            <person name="Langdale J."/>
            <person name="Maumus F."/>
            <person name="Straeten D.V.D."/>
            <person name="Gould S.B."/>
            <person name="Rensing S.A."/>
        </authorList>
    </citation>
    <scope>NUCLEOTIDE SEQUENCE [LARGE SCALE GENOMIC DNA]</scope>
    <source>
        <strain evidence="4 5">S276</strain>
    </source>
</reference>
<accession>A0A388KEZ2</accession>
<dbReference type="OrthoDB" id="566255at2759"/>
<dbReference type="PANTHER" id="PTHR15160">
    <property type="entry name" value="VON HIPPEL-LINDAU PROTEIN"/>
    <property type="match status" value="1"/>
</dbReference>
<evidence type="ECO:0000313" key="5">
    <source>
        <dbReference type="Proteomes" id="UP000265515"/>
    </source>
</evidence>
<dbReference type="SUPFAM" id="SSF103256">
    <property type="entry name" value="Hypothetical protein TM0160"/>
    <property type="match status" value="1"/>
</dbReference>
<dbReference type="PROSITE" id="PS51658">
    <property type="entry name" value="BFN"/>
    <property type="match status" value="1"/>
</dbReference>
<evidence type="ECO:0000256" key="1">
    <source>
        <dbReference type="ARBA" id="ARBA00009095"/>
    </source>
</evidence>
<dbReference type="Pfam" id="PF02577">
    <property type="entry name" value="BFN_dom"/>
    <property type="match status" value="1"/>
</dbReference>
<organism evidence="4 5">
    <name type="scientific">Chara braunii</name>
    <name type="common">Braun's stonewort</name>
    <dbReference type="NCBI Taxonomy" id="69332"/>
    <lineage>
        <taxon>Eukaryota</taxon>
        <taxon>Viridiplantae</taxon>
        <taxon>Streptophyta</taxon>
        <taxon>Charophyceae</taxon>
        <taxon>Charales</taxon>
        <taxon>Characeae</taxon>
        <taxon>Chara</taxon>
    </lineage>
</organism>
<dbReference type="GO" id="GO:0030891">
    <property type="term" value="C:VCB complex"/>
    <property type="evidence" value="ECO:0007669"/>
    <property type="project" value="TreeGrafter"/>
</dbReference>
<evidence type="ECO:0000313" key="4">
    <source>
        <dbReference type="EMBL" id="GBG68624.1"/>
    </source>
</evidence>
<dbReference type="OMA" id="VEIMQYE"/>
<dbReference type="InterPro" id="IPR003729">
    <property type="entry name" value="Bi_nuclease_dom"/>
</dbReference>
<feature type="domain" description="BFN" evidence="3">
    <location>
        <begin position="102"/>
        <end position="239"/>
    </location>
</feature>
<dbReference type="GO" id="GO:0004518">
    <property type="term" value="F:nuclease activity"/>
    <property type="evidence" value="ECO:0007669"/>
    <property type="project" value="InterPro"/>
</dbReference>
<comment type="similarity">
    <text evidence="1">Belongs to the bifunctional nuclease family.</text>
</comment>
<gene>
    <name evidence="4" type="ORF">CBR_g3165</name>
</gene>